<dbReference type="GO" id="GO:0006511">
    <property type="term" value="P:ubiquitin-dependent protein catabolic process"/>
    <property type="evidence" value="ECO:0007669"/>
    <property type="project" value="UniProtKB-UniRule"/>
</dbReference>
<feature type="region of interest" description="Disordered" evidence="9">
    <location>
        <begin position="297"/>
        <end position="318"/>
    </location>
</feature>
<evidence type="ECO:0000256" key="8">
    <source>
        <dbReference type="RuleBase" id="RU361215"/>
    </source>
</evidence>
<dbReference type="InterPro" id="IPR001578">
    <property type="entry name" value="Peptidase_C12_UCH"/>
</dbReference>
<dbReference type="AlphaFoldDB" id="A0A2R6P2F5"/>
<dbReference type="PROSITE" id="PS52048">
    <property type="entry name" value="UCH_DOMAIN"/>
    <property type="match status" value="1"/>
</dbReference>
<evidence type="ECO:0000259" key="10">
    <source>
        <dbReference type="PROSITE" id="PS52048"/>
    </source>
</evidence>
<feature type="active site" description="Proton donor" evidence="7">
    <location>
        <position position="162"/>
    </location>
</feature>
<dbReference type="EC" id="3.4.19.12" evidence="8"/>
<dbReference type="STRING" id="98765.A0A2R6P2F5"/>
<reference evidence="11 12" key="1">
    <citation type="submission" date="2018-02" db="EMBL/GenBank/DDBJ databases">
        <title>Genome sequence of the basidiomycete white-rot fungus Phlebia centrifuga.</title>
        <authorList>
            <person name="Granchi Z."/>
            <person name="Peng M."/>
            <person name="de Vries R.P."/>
            <person name="Hilden K."/>
            <person name="Makela M.R."/>
            <person name="Grigoriev I."/>
            <person name="Riley R."/>
        </authorList>
    </citation>
    <scope>NUCLEOTIDE SEQUENCE [LARGE SCALE GENOMIC DNA]</scope>
    <source>
        <strain evidence="11 12">FBCC195</strain>
    </source>
</reference>
<dbReference type="InterPro" id="IPR041507">
    <property type="entry name" value="UCH_C"/>
</dbReference>
<dbReference type="GO" id="GO:0016579">
    <property type="term" value="P:protein deubiquitination"/>
    <property type="evidence" value="ECO:0007669"/>
    <property type="project" value="TreeGrafter"/>
</dbReference>
<keyword evidence="6 7" id="KW-0788">Thiol protease</keyword>
<evidence type="ECO:0000256" key="2">
    <source>
        <dbReference type="ARBA" id="ARBA00009326"/>
    </source>
</evidence>
<dbReference type="Pfam" id="PF18031">
    <property type="entry name" value="UCH_C"/>
    <property type="match status" value="1"/>
</dbReference>
<feature type="domain" description="UCH catalytic" evidence="10">
    <location>
        <begin position="8"/>
        <end position="225"/>
    </location>
</feature>
<dbReference type="Gene3D" id="1.20.58.860">
    <property type="match status" value="1"/>
</dbReference>
<feature type="compositionally biased region" description="Basic and acidic residues" evidence="9">
    <location>
        <begin position="297"/>
        <end position="306"/>
    </location>
</feature>
<dbReference type="PANTHER" id="PTHR10589:SF16">
    <property type="entry name" value="UBIQUITIN CARBOXYL-TERMINAL HYDROLASE ISOZYME L5"/>
    <property type="match status" value="1"/>
</dbReference>
<dbReference type="Proteomes" id="UP000186601">
    <property type="component" value="Unassembled WGS sequence"/>
</dbReference>
<feature type="active site" description="Nucleophile" evidence="7">
    <location>
        <position position="87"/>
    </location>
</feature>
<evidence type="ECO:0000256" key="1">
    <source>
        <dbReference type="ARBA" id="ARBA00000707"/>
    </source>
</evidence>
<evidence type="ECO:0000256" key="9">
    <source>
        <dbReference type="SAM" id="MobiDB-lite"/>
    </source>
</evidence>
<protein>
    <recommendedName>
        <fullName evidence="8">Ubiquitin carboxyl-terminal hydrolase</fullName>
        <ecNumber evidence="8">3.4.19.12</ecNumber>
    </recommendedName>
</protein>
<feature type="site" description="Important for enzyme activity" evidence="7">
    <location>
        <position position="177"/>
    </location>
</feature>
<feature type="site" description="Transition state stabilizer" evidence="7">
    <location>
        <position position="81"/>
    </location>
</feature>
<name>A0A2R6P2F5_9APHY</name>
<evidence type="ECO:0000256" key="6">
    <source>
        <dbReference type="ARBA" id="ARBA00022807"/>
    </source>
</evidence>
<evidence type="ECO:0000256" key="7">
    <source>
        <dbReference type="PROSITE-ProRule" id="PRU01393"/>
    </source>
</evidence>
<evidence type="ECO:0000313" key="11">
    <source>
        <dbReference type="EMBL" id="PSR84408.1"/>
    </source>
</evidence>
<dbReference type="EMBL" id="MLYV02000534">
    <property type="protein sequence ID" value="PSR84408.1"/>
    <property type="molecule type" value="Genomic_DNA"/>
</dbReference>
<keyword evidence="5 7" id="KW-0378">Hydrolase</keyword>
<comment type="catalytic activity">
    <reaction evidence="1 7 8">
        <text>Thiol-dependent hydrolysis of ester, thioester, amide, peptide and isopeptide bonds formed by the C-terminal Gly of ubiquitin (a 76-residue protein attached to proteins as an intracellular targeting signal).</text>
        <dbReference type="EC" id="3.4.19.12"/>
    </reaction>
</comment>
<dbReference type="InterPro" id="IPR036959">
    <property type="entry name" value="Peptidase_C12_UCH_sf"/>
</dbReference>
<accession>A0A2R6P2F5</accession>
<comment type="similarity">
    <text evidence="2 7 8">Belongs to the peptidase C12 family.</text>
</comment>
<dbReference type="GO" id="GO:0004843">
    <property type="term" value="F:cysteine-type deubiquitinase activity"/>
    <property type="evidence" value="ECO:0007669"/>
    <property type="project" value="UniProtKB-UniRule"/>
</dbReference>
<keyword evidence="4 7" id="KW-0833">Ubl conjugation pathway</keyword>
<keyword evidence="12" id="KW-1185">Reference proteome</keyword>
<gene>
    <name evidence="11" type="ORF">PHLCEN_2v5445</name>
</gene>
<evidence type="ECO:0000313" key="12">
    <source>
        <dbReference type="Proteomes" id="UP000186601"/>
    </source>
</evidence>
<evidence type="ECO:0000256" key="4">
    <source>
        <dbReference type="ARBA" id="ARBA00022786"/>
    </source>
</evidence>
<dbReference type="InterPro" id="IPR038765">
    <property type="entry name" value="Papain-like_cys_pep_sf"/>
</dbReference>
<dbReference type="Gene3D" id="3.40.532.10">
    <property type="entry name" value="Peptidase C12, ubiquitin carboxyl-terminal hydrolase"/>
    <property type="match status" value="1"/>
</dbReference>
<keyword evidence="3 7" id="KW-0645">Protease</keyword>
<organism evidence="11 12">
    <name type="scientific">Hermanssonia centrifuga</name>
    <dbReference type="NCBI Taxonomy" id="98765"/>
    <lineage>
        <taxon>Eukaryota</taxon>
        <taxon>Fungi</taxon>
        <taxon>Dikarya</taxon>
        <taxon>Basidiomycota</taxon>
        <taxon>Agaricomycotina</taxon>
        <taxon>Agaricomycetes</taxon>
        <taxon>Polyporales</taxon>
        <taxon>Meruliaceae</taxon>
        <taxon>Hermanssonia</taxon>
    </lineage>
</organism>
<comment type="caution">
    <text evidence="11">The sequence shown here is derived from an EMBL/GenBank/DDBJ whole genome shotgun (WGS) entry which is preliminary data.</text>
</comment>
<proteinExistence type="inferred from homology"/>
<dbReference type="Pfam" id="PF01088">
    <property type="entry name" value="Peptidase_C12"/>
    <property type="match status" value="1"/>
</dbReference>
<dbReference type="SUPFAM" id="SSF54001">
    <property type="entry name" value="Cysteine proteinases"/>
    <property type="match status" value="1"/>
</dbReference>
<dbReference type="GO" id="GO:0005737">
    <property type="term" value="C:cytoplasm"/>
    <property type="evidence" value="ECO:0007669"/>
    <property type="project" value="TreeGrafter"/>
</dbReference>
<dbReference type="OrthoDB" id="1924260at2759"/>
<dbReference type="PRINTS" id="PR00707">
    <property type="entry name" value="UBCTHYDRLASE"/>
</dbReference>
<evidence type="ECO:0000256" key="3">
    <source>
        <dbReference type="ARBA" id="ARBA00022670"/>
    </source>
</evidence>
<dbReference type="PANTHER" id="PTHR10589">
    <property type="entry name" value="UBIQUITIN CARBOXYL-TERMINAL HYDROLASE"/>
    <property type="match status" value="1"/>
</dbReference>
<evidence type="ECO:0000256" key="5">
    <source>
        <dbReference type="ARBA" id="ARBA00022801"/>
    </source>
</evidence>
<sequence length="318" mass="35102">MADEFQSGWQLTESDPGVFSELLKRLGTPLVVDDLYSLDSLSLAEHQPIQAFIFLFKWVSTPQDSMAGQYDPEFPGFFAHQVVNNACATLAVMNAIGNVPGLPMGTELTDLINFTTGMDPQTRGMVITSSDWLREAHNALSPPSSISLDDPSTQKTAADAYHFIVYMPYMGCIYEFDGLKDAPISHGVYEEKGEGWVAKAREVIEARIATYPPESLDFSLLALHDDPVPSLQKHLADLQASGNQAEAAEVAARLERENHKREQWAFENSLRRHNHFGLIHALLLALAKGNQLDTAKENAKKALSERRAKKGGSAMDED</sequence>